<dbReference type="Proteomes" id="UP000825935">
    <property type="component" value="Chromosome 4"/>
</dbReference>
<dbReference type="OrthoDB" id="1931067at2759"/>
<feature type="region of interest" description="Disordered" evidence="1">
    <location>
        <begin position="359"/>
        <end position="414"/>
    </location>
</feature>
<reference evidence="2" key="1">
    <citation type="submission" date="2021-08" db="EMBL/GenBank/DDBJ databases">
        <title>WGS assembly of Ceratopteris richardii.</title>
        <authorList>
            <person name="Marchant D.B."/>
            <person name="Chen G."/>
            <person name="Jenkins J."/>
            <person name="Shu S."/>
            <person name="Leebens-Mack J."/>
            <person name="Grimwood J."/>
            <person name="Schmutz J."/>
            <person name="Soltis P."/>
            <person name="Soltis D."/>
            <person name="Chen Z.-H."/>
        </authorList>
    </citation>
    <scope>NUCLEOTIDE SEQUENCE</scope>
    <source>
        <strain evidence="2">Whitten #5841</strain>
        <tissue evidence="2">Leaf</tissue>
    </source>
</reference>
<feature type="region of interest" description="Disordered" evidence="1">
    <location>
        <begin position="45"/>
        <end position="160"/>
    </location>
</feature>
<evidence type="ECO:0000313" key="3">
    <source>
        <dbReference type="Proteomes" id="UP000825935"/>
    </source>
</evidence>
<feature type="compositionally biased region" description="Polar residues" evidence="1">
    <location>
        <begin position="284"/>
        <end position="304"/>
    </location>
</feature>
<feature type="region of interest" description="Disordered" evidence="1">
    <location>
        <begin position="430"/>
        <end position="458"/>
    </location>
</feature>
<sequence length="1037" mass="112838">MRRRISLDTESVGTSSALPLLACGVNSSSSSFPMARINKFASANLNDSYGMPDRGGSASNGNNASSSSSGKSRISSSGGMLILSRPGRNTQAQSHPSPSAAKPGQARLAIPSPVNLPSIKRESSAGDAVTGHTSTIPGWSKGESPPLNSGWSRGESPSDSLSFPSLYKSGISRSLDTTGETLKIVMSGSRPDVYAPPAMRAGANLAGSTSRLLRPPTPPFEKPRSMIIRGEEFPTLQAVAAARPPTPPQLSKQKDVQYKHFDKQNGTALQKMNLEEQSKVSEARQLQSGHHQPGNGNFQSNSMVLSLRPLGRPESTSSESARQKGDLVGSGSESSLQAEKNMNSGVNLGASATEFPVRSARSINPGGNAMHGFPHEESSSSASPAAGPASAQVCNSKGSGAHLDRPLSRPPSVGLETRINIIDSTHNLRPQYKTSLSSSQNNASGEERHLNVQSSSGSLWSASTGREFVTSTHKSIEHSKAFAGDPKKVVGADKMRVLPERDSPPAKEGSFKRESFASGEANPYGLIKESAYTKQMELPNDNVCKDLTWSSSLVHDVPRIEGFHSQRSFGREMHSRSFQEGAAKAIKDSNTRDDAVTVTYDRDVRDNFGRETGNVYSKDVREACTQDAQNVYSRDVREVCNQDSTQIKQLDSVHSINNDGVGSLRGQYNRADLLGGRFNANPAVLSSSNRGFVYDAHDSKFNRPQGMKDQSPVTEIHTITNTRANRMNVSSGKHDQSLIGEENIAIDHKYLQDQFADKTNIKSNNLEISNARNSRMAVPISNSMRMVNDVHDAHSGRQHTFQEDSRVIRYEDKVVDVKRVNNGTFVPSHTTQRSFSRKEATQGSVQTLQIDANKKQADEKFFRDNVNKHFDLEDERRKEAAKMKLMELEDRIARREMEGRKDEVEWKGKGPMESLVTQQHDLGQLPSNTQYFSKQMGGDSSPDLVGEDGEPGSRIVHPYVASSVSSRTHRTRESLTSHQLQGSRLVGDSEDRKVVPPRSPSSWRSELGGGPTSKLFSSPYVESGGFHHTAGGTYKLF</sequence>
<feature type="region of interest" description="Disordered" evidence="1">
    <location>
        <begin position="928"/>
        <end position="1022"/>
    </location>
</feature>
<organism evidence="2 3">
    <name type="scientific">Ceratopteris richardii</name>
    <name type="common">Triangle waterfern</name>
    <dbReference type="NCBI Taxonomy" id="49495"/>
    <lineage>
        <taxon>Eukaryota</taxon>
        <taxon>Viridiplantae</taxon>
        <taxon>Streptophyta</taxon>
        <taxon>Embryophyta</taxon>
        <taxon>Tracheophyta</taxon>
        <taxon>Polypodiopsida</taxon>
        <taxon>Polypodiidae</taxon>
        <taxon>Polypodiales</taxon>
        <taxon>Pteridineae</taxon>
        <taxon>Pteridaceae</taxon>
        <taxon>Parkerioideae</taxon>
        <taxon>Ceratopteris</taxon>
    </lineage>
</organism>
<keyword evidence="3" id="KW-1185">Reference proteome</keyword>
<feature type="compositionally biased region" description="Polar residues" evidence="1">
    <location>
        <begin position="87"/>
        <end position="97"/>
    </location>
</feature>
<proteinExistence type="predicted"/>
<feature type="compositionally biased region" description="Low complexity" evidence="1">
    <location>
        <begin position="54"/>
        <end position="79"/>
    </location>
</feature>
<name>A0A8T2UVD5_CERRI</name>
<dbReference type="AlphaFoldDB" id="A0A8T2UVD5"/>
<feature type="compositionally biased region" description="Low complexity" evidence="1">
    <location>
        <begin position="379"/>
        <end position="391"/>
    </location>
</feature>
<feature type="compositionally biased region" description="Polar residues" evidence="1">
    <location>
        <begin position="146"/>
        <end position="160"/>
    </location>
</feature>
<evidence type="ECO:0000313" key="2">
    <source>
        <dbReference type="EMBL" id="KAH7440117.1"/>
    </source>
</evidence>
<accession>A0A8T2UVD5</accession>
<comment type="caution">
    <text evidence="2">The sequence shown here is derived from an EMBL/GenBank/DDBJ whole genome shotgun (WGS) entry which is preliminary data.</text>
</comment>
<feature type="region of interest" description="Disordered" evidence="1">
    <location>
        <begin position="276"/>
        <end position="338"/>
    </location>
</feature>
<protein>
    <submittedName>
        <fullName evidence="2">Uncharacterized protein</fullName>
    </submittedName>
</protein>
<feature type="compositionally biased region" description="Polar residues" evidence="1">
    <location>
        <begin position="430"/>
        <end position="444"/>
    </location>
</feature>
<dbReference type="EMBL" id="CM035409">
    <property type="protein sequence ID" value="KAH7440117.1"/>
    <property type="molecule type" value="Genomic_DNA"/>
</dbReference>
<evidence type="ECO:0000256" key="1">
    <source>
        <dbReference type="SAM" id="MobiDB-lite"/>
    </source>
</evidence>
<gene>
    <name evidence="2" type="ORF">KP509_04G092400</name>
</gene>